<sequence length="728" mass="83203">MKGTQQLESPEQAKWTFISWIKGILGICMVIFLCIFIASTNGMVQKYRTTMQLSQQHALATTQTIADSINDQLAALASAANELAENLREISWSQETINTALNEAALNHFGFNALGVAFDLYQADPQLRLFAPFIRQQGTAYQLDRIDQYYDYTGHAAYSAKNGNSKNSDWYLQGTGGRSGWLAPYFDMAYQQHTLKYVVPLQKNTEARKVAGVVFLDIDLDWVRQQVENHDVGDNGYAIVVNEFDQIIYHGLKGSKKIVSDLNQAITPTYFAEFTAGKLGTNELTDRSAWFNRYPIGETGWYVLTVMNAEIGKTHLFENDSDEDTRVIHESDLISWIVNAVVLCLLIYIWIAFIKQQQSVAQLLRHAFITSLLLTVGIVSIWITEYYTPSVTRNQLLTLSNRAIVEQFQNDFAVAALQESKTPPFFVPTGLFIQSIEFQNATNVAITGYIWQRFPRHFEEDIEHGVIFPEAIETSITEAYEHEEGDEIVKGWYFEATLRETFDYKIYPFDRQLLWVRLWHTSFSKNVILVPDFKSFDSLNPNTLPGVEQDFVLSEWNPSRAFFGIKVNKYNSNFGDRQFTSHDKMPELYFNLEISRNILNPFIAHLFPLAVVLLMLYGLVLTISKQEAKLTLTGFNVSTIVAACSALFFILLIMHVQLRDELAVNTIVYLEYFYLVSYITILMVTVNAVLISYDPPLGILAFKDNFIPKLIYWPILLTWIFTITAILF</sequence>
<feature type="transmembrane region" description="Helical" evidence="6">
    <location>
        <begin position="668"/>
        <end position="690"/>
    </location>
</feature>
<protein>
    <submittedName>
        <fullName evidence="8">Cache domain-containing protein</fullName>
    </submittedName>
</protein>
<evidence type="ECO:0000313" key="8">
    <source>
        <dbReference type="EMBL" id="SEO64859.1"/>
    </source>
</evidence>
<evidence type="ECO:0000259" key="7">
    <source>
        <dbReference type="Pfam" id="PF02743"/>
    </source>
</evidence>
<evidence type="ECO:0000256" key="2">
    <source>
        <dbReference type="ARBA" id="ARBA00022475"/>
    </source>
</evidence>
<dbReference type="Pfam" id="PF02743">
    <property type="entry name" value="dCache_1"/>
    <property type="match status" value="1"/>
</dbReference>
<dbReference type="Proteomes" id="UP000198814">
    <property type="component" value="Unassembled WGS sequence"/>
</dbReference>
<feature type="transmembrane region" description="Helical" evidence="6">
    <location>
        <begin position="363"/>
        <end position="383"/>
    </location>
</feature>
<dbReference type="GO" id="GO:0005886">
    <property type="term" value="C:plasma membrane"/>
    <property type="evidence" value="ECO:0007669"/>
    <property type="project" value="UniProtKB-SubCell"/>
</dbReference>
<feature type="domain" description="Cache" evidence="7">
    <location>
        <begin position="49"/>
        <end position="305"/>
    </location>
</feature>
<feature type="transmembrane region" description="Helical" evidence="6">
    <location>
        <begin position="602"/>
        <end position="623"/>
    </location>
</feature>
<reference evidence="9" key="1">
    <citation type="submission" date="2016-10" db="EMBL/GenBank/DDBJ databases">
        <authorList>
            <person name="Varghese N."/>
            <person name="Submissions S."/>
        </authorList>
    </citation>
    <scope>NUCLEOTIDE SEQUENCE [LARGE SCALE GENOMIC DNA]</scope>
    <source>
        <strain evidence="9">Nm76</strain>
    </source>
</reference>
<dbReference type="AlphaFoldDB" id="A0A1H8REA3"/>
<feature type="transmembrane region" description="Helical" evidence="6">
    <location>
        <begin position="710"/>
        <end position="727"/>
    </location>
</feature>
<keyword evidence="4 6" id="KW-1133">Transmembrane helix</keyword>
<dbReference type="InterPro" id="IPR033479">
    <property type="entry name" value="dCache_1"/>
</dbReference>
<dbReference type="RefSeq" id="WP_090319244.1">
    <property type="nucleotide sequence ID" value="NZ_FNOE01000013.1"/>
</dbReference>
<evidence type="ECO:0000313" key="9">
    <source>
        <dbReference type="Proteomes" id="UP000198814"/>
    </source>
</evidence>
<dbReference type="CDD" id="cd12913">
    <property type="entry name" value="PDC1_MCP_like"/>
    <property type="match status" value="1"/>
</dbReference>
<dbReference type="EMBL" id="FODO01000014">
    <property type="protein sequence ID" value="SEO64859.1"/>
    <property type="molecule type" value="Genomic_DNA"/>
</dbReference>
<evidence type="ECO:0000256" key="4">
    <source>
        <dbReference type="ARBA" id="ARBA00022989"/>
    </source>
</evidence>
<evidence type="ECO:0000256" key="1">
    <source>
        <dbReference type="ARBA" id="ARBA00004651"/>
    </source>
</evidence>
<dbReference type="Gene3D" id="3.30.450.20">
    <property type="entry name" value="PAS domain"/>
    <property type="match status" value="2"/>
</dbReference>
<feature type="transmembrane region" description="Helical" evidence="6">
    <location>
        <begin position="635"/>
        <end position="656"/>
    </location>
</feature>
<organism evidence="8 9">
    <name type="scientific">Nitrosomonas oligotropha</name>
    <dbReference type="NCBI Taxonomy" id="42354"/>
    <lineage>
        <taxon>Bacteria</taxon>
        <taxon>Pseudomonadati</taxon>
        <taxon>Pseudomonadota</taxon>
        <taxon>Betaproteobacteria</taxon>
        <taxon>Nitrosomonadales</taxon>
        <taxon>Nitrosomonadaceae</taxon>
        <taxon>Nitrosomonas</taxon>
    </lineage>
</organism>
<evidence type="ECO:0000256" key="6">
    <source>
        <dbReference type="SAM" id="Phobius"/>
    </source>
</evidence>
<dbReference type="OrthoDB" id="2489132at2"/>
<accession>A0A1H8REA3</accession>
<feature type="transmembrane region" description="Helical" evidence="6">
    <location>
        <begin position="333"/>
        <end position="351"/>
    </location>
</feature>
<keyword evidence="2" id="KW-1003">Cell membrane</keyword>
<gene>
    <name evidence="8" type="ORF">SAMN05216333_11420</name>
</gene>
<keyword evidence="9" id="KW-1185">Reference proteome</keyword>
<proteinExistence type="predicted"/>
<evidence type="ECO:0000256" key="3">
    <source>
        <dbReference type="ARBA" id="ARBA00022692"/>
    </source>
</evidence>
<evidence type="ECO:0000256" key="5">
    <source>
        <dbReference type="ARBA" id="ARBA00023136"/>
    </source>
</evidence>
<feature type="transmembrane region" description="Helical" evidence="6">
    <location>
        <begin position="17"/>
        <end position="38"/>
    </location>
</feature>
<dbReference type="STRING" id="42354.SAMN05216333_11420"/>
<comment type="subcellular location">
    <subcellularLocation>
        <location evidence="1">Cell membrane</location>
        <topology evidence="1">Multi-pass membrane protein</topology>
    </subcellularLocation>
</comment>
<keyword evidence="5 6" id="KW-0472">Membrane</keyword>
<keyword evidence="3 6" id="KW-0812">Transmembrane</keyword>
<name>A0A1H8REA3_9PROT</name>